<feature type="transmembrane region" description="Helical" evidence="5">
    <location>
        <begin position="348"/>
        <end position="370"/>
    </location>
</feature>
<proteinExistence type="predicted"/>
<feature type="transmembrane region" description="Helical" evidence="5">
    <location>
        <begin position="112"/>
        <end position="133"/>
    </location>
</feature>
<dbReference type="Proteomes" id="UP000030152">
    <property type="component" value="Unassembled WGS sequence"/>
</dbReference>
<evidence type="ECO:0000256" key="1">
    <source>
        <dbReference type="ARBA" id="ARBA00004141"/>
    </source>
</evidence>
<dbReference type="Pfam" id="PF04932">
    <property type="entry name" value="Wzy_C"/>
    <property type="match status" value="1"/>
</dbReference>
<dbReference type="InterPro" id="IPR007016">
    <property type="entry name" value="O-antigen_ligase-rel_domated"/>
</dbReference>
<dbReference type="InterPro" id="IPR051533">
    <property type="entry name" value="WaaL-like"/>
</dbReference>
<keyword evidence="8" id="KW-1185">Reference proteome</keyword>
<evidence type="ECO:0000313" key="8">
    <source>
        <dbReference type="Proteomes" id="UP000030152"/>
    </source>
</evidence>
<evidence type="ECO:0000256" key="4">
    <source>
        <dbReference type="ARBA" id="ARBA00023136"/>
    </source>
</evidence>
<keyword evidence="4 5" id="KW-0472">Membrane</keyword>
<protein>
    <recommendedName>
        <fullName evidence="6">O-antigen ligase-related domain-containing protein</fullName>
    </recommendedName>
</protein>
<dbReference type="AlphaFoldDB" id="A0A0A2LZM3"/>
<dbReference type="eggNOG" id="COG3307">
    <property type="taxonomic scope" value="Bacteria"/>
</dbReference>
<dbReference type="PANTHER" id="PTHR37422">
    <property type="entry name" value="TEICHURONIC ACID BIOSYNTHESIS PROTEIN TUAE"/>
    <property type="match status" value="1"/>
</dbReference>
<feature type="transmembrane region" description="Helical" evidence="5">
    <location>
        <begin position="376"/>
        <end position="396"/>
    </location>
</feature>
<keyword evidence="2 5" id="KW-0812">Transmembrane</keyword>
<feature type="domain" description="O-antigen ligase-related" evidence="6">
    <location>
        <begin position="183"/>
        <end position="361"/>
    </location>
</feature>
<evidence type="ECO:0000259" key="6">
    <source>
        <dbReference type="Pfam" id="PF04932"/>
    </source>
</evidence>
<feature type="transmembrane region" description="Helical" evidence="5">
    <location>
        <begin position="153"/>
        <end position="172"/>
    </location>
</feature>
<name>A0A0A2LZM3_9FLAO</name>
<dbReference type="GO" id="GO:0016020">
    <property type="term" value="C:membrane"/>
    <property type="evidence" value="ECO:0007669"/>
    <property type="project" value="UniProtKB-SubCell"/>
</dbReference>
<dbReference type="EMBL" id="JRLX01000016">
    <property type="protein sequence ID" value="KGO85827.1"/>
    <property type="molecule type" value="Genomic_DNA"/>
</dbReference>
<gene>
    <name evidence="7" type="ORF">Q765_14475</name>
</gene>
<comment type="subcellular location">
    <subcellularLocation>
        <location evidence="1">Membrane</location>
        <topology evidence="1">Multi-pass membrane protein</topology>
    </subcellularLocation>
</comment>
<organism evidence="7 8">
    <name type="scientific">Flavobacterium rivuli WB 3.3-2 = DSM 21788</name>
    <dbReference type="NCBI Taxonomy" id="1121895"/>
    <lineage>
        <taxon>Bacteria</taxon>
        <taxon>Pseudomonadati</taxon>
        <taxon>Bacteroidota</taxon>
        <taxon>Flavobacteriia</taxon>
        <taxon>Flavobacteriales</taxon>
        <taxon>Flavobacteriaceae</taxon>
        <taxon>Flavobacterium</taxon>
    </lineage>
</organism>
<sequence length="429" mass="48599">MLKRIGLSPGKKLLVFLLSLVAITIPMGNVYNSISIIFFVLLSVLAVRRQDVSFRSVLLWPVLLFLLMVASVLWSVNCTASIKALGKEASLIFIPLAFFLNRRLGRRGVDDILKNYSIGMCLFGLYCLIRAIVRYTATGNANVLFYHELAGVGLNAIYLSVLFSLALFEFLSRTHKTIMGNVSMLFLLIMVFMLSSKNIIFIDVVLIINYYLFFSGMAKKARITAIATFCILAAILGYYGKIYQRFVHETETGATVTSMGIHNVTINEAWSNNQFSSNDYFNGTAFRTYQIRIFTEMLQEDPILFTGYGLNNSGIKIEAKGNEHNLYHGNDENVGYNKLNFHNQYVEAFADLGIFGVLIIFIMAIINLVNGIKQKYFVHIAFAILMISLFLTETFLWRQRGVVFFTVFYCLFNDLYPQRVFKPAQAPDA</sequence>
<evidence type="ECO:0000256" key="2">
    <source>
        <dbReference type="ARBA" id="ARBA00022692"/>
    </source>
</evidence>
<dbReference type="STRING" id="1121895.GCA_000378485_03773"/>
<evidence type="ECO:0000256" key="5">
    <source>
        <dbReference type="SAM" id="Phobius"/>
    </source>
</evidence>
<reference evidence="7 8" key="1">
    <citation type="submission" date="2013-09" db="EMBL/GenBank/DDBJ databases">
        <authorList>
            <person name="Zeng Z."/>
            <person name="Chen C."/>
        </authorList>
    </citation>
    <scope>NUCLEOTIDE SEQUENCE [LARGE SCALE GENOMIC DNA]</scope>
    <source>
        <strain evidence="7 8">WB 3.3-2</strain>
    </source>
</reference>
<keyword evidence="3 5" id="KW-1133">Transmembrane helix</keyword>
<evidence type="ECO:0000256" key="3">
    <source>
        <dbReference type="ARBA" id="ARBA00022989"/>
    </source>
</evidence>
<dbReference type="PANTHER" id="PTHR37422:SF13">
    <property type="entry name" value="LIPOPOLYSACCHARIDE BIOSYNTHESIS PROTEIN PA4999-RELATED"/>
    <property type="match status" value="1"/>
</dbReference>
<feature type="transmembrane region" description="Helical" evidence="5">
    <location>
        <begin position="57"/>
        <end position="76"/>
    </location>
</feature>
<comment type="caution">
    <text evidence="7">The sequence shown here is derived from an EMBL/GenBank/DDBJ whole genome shotgun (WGS) entry which is preliminary data.</text>
</comment>
<evidence type="ECO:0000313" key="7">
    <source>
        <dbReference type="EMBL" id="KGO85827.1"/>
    </source>
</evidence>
<feature type="transmembrane region" description="Helical" evidence="5">
    <location>
        <begin position="13"/>
        <end position="45"/>
    </location>
</feature>
<feature type="transmembrane region" description="Helical" evidence="5">
    <location>
        <begin position="223"/>
        <end position="240"/>
    </location>
</feature>
<feature type="transmembrane region" description="Helical" evidence="5">
    <location>
        <begin position="184"/>
        <end position="211"/>
    </location>
</feature>
<accession>A0A0A2LZM3</accession>